<sequence>MEVKIEPENDLKYNLHQEGKLELEEPRVKEKTALGRLGKEVNVLNMEELRLGRHVKKDEEPRVKKKTALGRLGKEVNVLNMEELRLGRHVKIEPFMNARFILIRCQAHNKHKAMSSKVAPEPTKMKLRTLKIFTVVGAGLVIGDLLGKFFVQTLKLLTNIEEFVHSHD</sequence>
<accession>A0ABN7NH23</accession>
<keyword evidence="1" id="KW-0472">Membrane</keyword>
<comment type="caution">
    <text evidence="2">The sequence shown here is derived from an EMBL/GenBank/DDBJ whole genome shotgun (WGS) entry which is preliminary data.</text>
</comment>
<dbReference type="Proteomes" id="UP001153148">
    <property type="component" value="Unassembled WGS sequence"/>
</dbReference>
<reference evidence="2" key="1">
    <citation type="submission" date="2021-03" db="EMBL/GenBank/DDBJ databases">
        <authorList>
            <person name="Tran Van P."/>
        </authorList>
    </citation>
    <scope>NUCLEOTIDE SEQUENCE</scope>
</reference>
<name>A0ABN7NH23_TIMPD</name>
<evidence type="ECO:0000313" key="3">
    <source>
        <dbReference type="Proteomes" id="UP001153148"/>
    </source>
</evidence>
<keyword evidence="3" id="KW-1185">Reference proteome</keyword>
<dbReference type="EMBL" id="CAJPIN010000964">
    <property type="protein sequence ID" value="CAG2054086.1"/>
    <property type="molecule type" value="Genomic_DNA"/>
</dbReference>
<evidence type="ECO:0000256" key="1">
    <source>
        <dbReference type="SAM" id="Phobius"/>
    </source>
</evidence>
<organism evidence="2 3">
    <name type="scientific">Timema podura</name>
    <name type="common">Walking stick</name>
    <dbReference type="NCBI Taxonomy" id="61482"/>
    <lineage>
        <taxon>Eukaryota</taxon>
        <taxon>Metazoa</taxon>
        <taxon>Ecdysozoa</taxon>
        <taxon>Arthropoda</taxon>
        <taxon>Hexapoda</taxon>
        <taxon>Insecta</taxon>
        <taxon>Pterygota</taxon>
        <taxon>Neoptera</taxon>
        <taxon>Polyneoptera</taxon>
        <taxon>Phasmatodea</taxon>
        <taxon>Timematodea</taxon>
        <taxon>Timematoidea</taxon>
        <taxon>Timematidae</taxon>
        <taxon>Timema</taxon>
    </lineage>
</organism>
<keyword evidence="1" id="KW-0812">Transmembrane</keyword>
<protein>
    <submittedName>
        <fullName evidence="2">Uncharacterized protein</fullName>
    </submittedName>
</protein>
<gene>
    <name evidence="2" type="ORF">TPAB3V08_LOCUS1125</name>
</gene>
<feature type="transmembrane region" description="Helical" evidence="1">
    <location>
        <begin position="132"/>
        <end position="151"/>
    </location>
</feature>
<proteinExistence type="predicted"/>
<evidence type="ECO:0000313" key="2">
    <source>
        <dbReference type="EMBL" id="CAG2054086.1"/>
    </source>
</evidence>
<keyword evidence="1" id="KW-1133">Transmembrane helix</keyword>